<name>A0A2P2INW5_RHIMU</name>
<dbReference type="AlphaFoldDB" id="A0A2P2INW5"/>
<organism evidence="1">
    <name type="scientific">Rhizophora mucronata</name>
    <name type="common">Asiatic mangrove</name>
    <dbReference type="NCBI Taxonomy" id="61149"/>
    <lineage>
        <taxon>Eukaryota</taxon>
        <taxon>Viridiplantae</taxon>
        <taxon>Streptophyta</taxon>
        <taxon>Embryophyta</taxon>
        <taxon>Tracheophyta</taxon>
        <taxon>Spermatophyta</taxon>
        <taxon>Magnoliopsida</taxon>
        <taxon>eudicotyledons</taxon>
        <taxon>Gunneridae</taxon>
        <taxon>Pentapetalae</taxon>
        <taxon>rosids</taxon>
        <taxon>fabids</taxon>
        <taxon>Malpighiales</taxon>
        <taxon>Rhizophoraceae</taxon>
        <taxon>Rhizophora</taxon>
    </lineage>
</organism>
<sequence length="42" mass="4958">MLPVWFLYIKLCSLQGTERRTLLRPASRVLVDFCCKNQLQNC</sequence>
<protein>
    <submittedName>
        <fullName evidence="1">Uncharacterized protein</fullName>
    </submittedName>
</protein>
<evidence type="ECO:0000313" key="1">
    <source>
        <dbReference type="EMBL" id="MBW82886.1"/>
    </source>
</evidence>
<reference evidence="1" key="1">
    <citation type="submission" date="2018-02" db="EMBL/GenBank/DDBJ databases">
        <title>Rhizophora mucronata_Transcriptome.</title>
        <authorList>
            <person name="Meera S.P."/>
            <person name="Sreeshan A."/>
            <person name="Augustine A."/>
        </authorList>
    </citation>
    <scope>NUCLEOTIDE SEQUENCE</scope>
    <source>
        <tissue evidence="1">Leaf</tissue>
    </source>
</reference>
<proteinExistence type="predicted"/>
<accession>A0A2P2INW5</accession>
<dbReference type="EMBL" id="GGEC01002403">
    <property type="protein sequence ID" value="MBW82886.1"/>
    <property type="molecule type" value="Transcribed_RNA"/>
</dbReference>